<evidence type="ECO:0000313" key="2">
    <source>
        <dbReference type="EMBL" id="KAH7329436.1"/>
    </source>
</evidence>
<evidence type="ECO:0000313" key="3">
    <source>
        <dbReference type="Proteomes" id="UP000813444"/>
    </source>
</evidence>
<feature type="domain" description="Cupin type-2" evidence="1">
    <location>
        <begin position="42"/>
        <end position="101"/>
    </location>
</feature>
<evidence type="ECO:0000259" key="1">
    <source>
        <dbReference type="Pfam" id="PF07883"/>
    </source>
</evidence>
<dbReference type="InterPro" id="IPR013096">
    <property type="entry name" value="Cupin_2"/>
</dbReference>
<dbReference type="InterPro" id="IPR011051">
    <property type="entry name" value="RmlC_Cupin_sf"/>
</dbReference>
<dbReference type="EMBL" id="JAGPNK010000001">
    <property type="protein sequence ID" value="KAH7329436.1"/>
    <property type="molecule type" value="Genomic_DNA"/>
</dbReference>
<dbReference type="CDD" id="cd02208">
    <property type="entry name" value="cupin_RmlC-like"/>
    <property type="match status" value="1"/>
</dbReference>
<name>A0A8K0T3B9_9HYPO</name>
<protein>
    <recommendedName>
        <fullName evidence="1">Cupin type-2 domain-containing protein</fullName>
    </recommendedName>
</protein>
<keyword evidence="3" id="KW-1185">Reference proteome</keyword>
<dbReference type="Pfam" id="PF07883">
    <property type="entry name" value="Cupin_2"/>
    <property type="match status" value="1"/>
</dbReference>
<dbReference type="OrthoDB" id="504210at2759"/>
<dbReference type="Gene3D" id="2.60.120.10">
    <property type="entry name" value="Jelly Rolls"/>
    <property type="match status" value="1"/>
</dbReference>
<sequence>MPRTRSKFRESNLLAFAGGPTEVAFFEFVRPSSPENAKGRRIITIPPGSTWSTGLHWHEEYTESVRVLKGRACITIDGSSRDYTAEDGVVTFPRLTIHGFGRADSGRDSGDLQDVVLEEWVDPEDGFKLVFFYNILGALQECQGKPSLGDLLQLGTTLAYIDEYPVIPLSMPFFLRRICTHVALAAIYITGRLSGYKPWVKEYTPMDLWDIAQEVGKKTRPTIGILWK</sequence>
<proteinExistence type="predicted"/>
<accession>A0A8K0T3B9</accession>
<dbReference type="Proteomes" id="UP000813444">
    <property type="component" value="Unassembled WGS sequence"/>
</dbReference>
<dbReference type="InterPro" id="IPR014710">
    <property type="entry name" value="RmlC-like_jellyroll"/>
</dbReference>
<dbReference type="CDD" id="cd00043">
    <property type="entry name" value="CYCLIN_SF"/>
    <property type="match status" value="1"/>
</dbReference>
<reference evidence="2" key="1">
    <citation type="journal article" date="2021" name="Nat. Commun.">
        <title>Genetic determinants of endophytism in the Arabidopsis root mycobiome.</title>
        <authorList>
            <person name="Mesny F."/>
            <person name="Miyauchi S."/>
            <person name="Thiergart T."/>
            <person name="Pickel B."/>
            <person name="Atanasova L."/>
            <person name="Karlsson M."/>
            <person name="Huettel B."/>
            <person name="Barry K.W."/>
            <person name="Haridas S."/>
            <person name="Chen C."/>
            <person name="Bauer D."/>
            <person name="Andreopoulos W."/>
            <person name="Pangilinan J."/>
            <person name="LaButti K."/>
            <person name="Riley R."/>
            <person name="Lipzen A."/>
            <person name="Clum A."/>
            <person name="Drula E."/>
            <person name="Henrissat B."/>
            <person name="Kohler A."/>
            <person name="Grigoriev I.V."/>
            <person name="Martin F.M."/>
            <person name="Hacquard S."/>
        </authorList>
    </citation>
    <scope>NUCLEOTIDE SEQUENCE</scope>
    <source>
        <strain evidence="2">MPI-CAGE-CH-0235</strain>
    </source>
</reference>
<dbReference type="AlphaFoldDB" id="A0A8K0T3B9"/>
<dbReference type="SUPFAM" id="SSF51182">
    <property type="entry name" value="RmlC-like cupins"/>
    <property type="match status" value="1"/>
</dbReference>
<comment type="caution">
    <text evidence="2">The sequence shown here is derived from an EMBL/GenBank/DDBJ whole genome shotgun (WGS) entry which is preliminary data.</text>
</comment>
<organism evidence="2 3">
    <name type="scientific">Stachybotrys elegans</name>
    <dbReference type="NCBI Taxonomy" id="80388"/>
    <lineage>
        <taxon>Eukaryota</taxon>
        <taxon>Fungi</taxon>
        <taxon>Dikarya</taxon>
        <taxon>Ascomycota</taxon>
        <taxon>Pezizomycotina</taxon>
        <taxon>Sordariomycetes</taxon>
        <taxon>Hypocreomycetidae</taxon>
        <taxon>Hypocreales</taxon>
        <taxon>Stachybotryaceae</taxon>
        <taxon>Stachybotrys</taxon>
    </lineage>
</organism>
<gene>
    <name evidence="2" type="ORF">B0I35DRAFT_420207</name>
</gene>